<keyword evidence="1" id="KW-0812">Transmembrane</keyword>
<dbReference type="EMBL" id="JACOPE010000001">
    <property type="protein sequence ID" value="MBC5682982.1"/>
    <property type="molecule type" value="Genomic_DNA"/>
</dbReference>
<accession>A0ABR7G6B2</accession>
<gene>
    <name evidence="2" type="ORF">H8S40_05260</name>
</gene>
<keyword evidence="1" id="KW-1133">Transmembrane helix</keyword>
<evidence type="ECO:0000256" key="1">
    <source>
        <dbReference type="SAM" id="Phobius"/>
    </source>
</evidence>
<comment type="caution">
    <text evidence="2">The sequence shown here is derived from an EMBL/GenBank/DDBJ whole genome shotgun (WGS) entry which is preliminary data.</text>
</comment>
<organism evidence="2 3">
    <name type="scientific">Ruminococcus hominis</name>
    <dbReference type="NCBI Taxonomy" id="2763065"/>
    <lineage>
        <taxon>Bacteria</taxon>
        <taxon>Bacillati</taxon>
        <taxon>Bacillota</taxon>
        <taxon>Clostridia</taxon>
        <taxon>Eubacteriales</taxon>
        <taxon>Oscillospiraceae</taxon>
        <taxon>Ruminococcus</taxon>
    </lineage>
</organism>
<sequence>MLKGNTASEKWQYFKDYYLKTTIVIAAAIIFGIYILYTTVFAYKSPVVTVLVISSEEPDCGGLEQELEEFLDVDYVAVEWMSQDASNLASVLPTRFAAGDIDILISPDAIYKKYAQEGAMEDVDGVSVQTSKVIKSYLSDTDSLVIGVVKNSNDVDEKRATFNYLIQQ</sequence>
<evidence type="ECO:0000313" key="3">
    <source>
        <dbReference type="Proteomes" id="UP000631576"/>
    </source>
</evidence>
<dbReference type="RefSeq" id="WP_118688184.1">
    <property type="nucleotide sequence ID" value="NZ_JACOPE010000001.1"/>
</dbReference>
<keyword evidence="1" id="KW-0472">Membrane</keyword>
<reference evidence="2 3" key="1">
    <citation type="submission" date="2020-08" db="EMBL/GenBank/DDBJ databases">
        <title>Genome public.</title>
        <authorList>
            <person name="Liu C."/>
            <person name="Sun Q."/>
        </authorList>
    </citation>
    <scope>NUCLEOTIDE SEQUENCE [LARGE SCALE GENOMIC DNA]</scope>
    <source>
        <strain evidence="2 3">NSJ-13</strain>
    </source>
</reference>
<evidence type="ECO:0000313" key="2">
    <source>
        <dbReference type="EMBL" id="MBC5682982.1"/>
    </source>
</evidence>
<dbReference type="Proteomes" id="UP000631576">
    <property type="component" value="Unassembled WGS sequence"/>
</dbReference>
<proteinExistence type="predicted"/>
<keyword evidence="3" id="KW-1185">Reference proteome</keyword>
<name>A0ABR7G6B2_9FIRM</name>
<protein>
    <submittedName>
        <fullName evidence="2">Uncharacterized protein</fullName>
    </submittedName>
</protein>
<feature type="transmembrane region" description="Helical" evidence="1">
    <location>
        <begin position="21"/>
        <end position="43"/>
    </location>
</feature>